<evidence type="ECO:0000313" key="1">
    <source>
        <dbReference type="EMBL" id="MCE2055519.1"/>
    </source>
</evidence>
<evidence type="ECO:0000313" key="2">
    <source>
        <dbReference type="Proteomes" id="UP000823775"/>
    </source>
</evidence>
<proteinExistence type="predicted"/>
<keyword evidence="2" id="KW-1185">Reference proteome</keyword>
<dbReference type="EMBL" id="JACEIK010006336">
    <property type="protein sequence ID" value="MCE2055519.1"/>
    <property type="molecule type" value="Genomic_DNA"/>
</dbReference>
<reference evidence="1 2" key="1">
    <citation type="journal article" date="2021" name="BMC Genomics">
        <title>Datura genome reveals duplications of psychoactive alkaloid biosynthetic genes and high mutation rate following tissue culture.</title>
        <authorList>
            <person name="Rajewski A."/>
            <person name="Carter-House D."/>
            <person name="Stajich J."/>
            <person name="Litt A."/>
        </authorList>
    </citation>
    <scope>NUCLEOTIDE SEQUENCE [LARGE SCALE GENOMIC DNA]</scope>
    <source>
        <strain evidence="1">AR-01</strain>
    </source>
</reference>
<protein>
    <submittedName>
        <fullName evidence="1">Uncharacterized protein</fullName>
    </submittedName>
</protein>
<comment type="caution">
    <text evidence="1">The sequence shown here is derived from an EMBL/GenBank/DDBJ whole genome shotgun (WGS) entry which is preliminary data.</text>
</comment>
<accession>A0ABS8W3X1</accession>
<feature type="non-terminal residue" evidence="1">
    <location>
        <position position="72"/>
    </location>
</feature>
<name>A0ABS8W3X1_DATST</name>
<sequence length="72" mass="8429">MVEGMVGGSRKTMGEGEDDNVKLMEKGICRYLWRFYGDYGERGRRGGWFWIWWSVKPEGSMVLWWCLSENGA</sequence>
<organism evidence="1 2">
    <name type="scientific">Datura stramonium</name>
    <name type="common">Jimsonweed</name>
    <name type="synonym">Common thornapple</name>
    <dbReference type="NCBI Taxonomy" id="4076"/>
    <lineage>
        <taxon>Eukaryota</taxon>
        <taxon>Viridiplantae</taxon>
        <taxon>Streptophyta</taxon>
        <taxon>Embryophyta</taxon>
        <taxon>Tracheophyta</taxon>
        <taxon>Spermatophyta</taxon>
        <taxon>Magnoliopsida</taxon>
        <taxon>eudicotyledons</taxon>
        <taxon>Gunneridae</taxon>
        <taxon>Pentapetalae</taxon>
        <taxon>asterids</taxon>
        <taxon>lamiids</taxon>
        <taxon>Solanales</taxon>
        <taxon>Solanaceae</taxon>
        <taxon>Solanoideae</taxon>
        <taxon>Datureae</taxon>
        <taxon>Datura</taxon>
    </lineage>
</organism>
<dbReference type="Proteomes" id="UP000823775">
    <property type="component" value="Unassembled WGS sequence"/>
</dbReference>
<gene>
    <name evidence="1" type="ORF">HAX54_042797</name>
</gene>